<comment type="function">
    <text evidence="1">May be specifically involved in the processing, transport, and/or maturation of the MADH beta-subunit.</text>
</comment>
<dbReference type="EMBL" id="JAOWKX010000005">
    <property type="protein sequence ID" value="MCV2885198.1"/>
    <property type="molecule type" value="Genomic_DNA"/>
</dbReference>
<dbReference type="InterPro" id="IPR002109">
    <property type="entry name" value="Glutaredoxin"/>
</dbReference>
<feature type="domain" description="Glutaredoxin" evidence="9">
    <location>
        <begin position="15"/>
        <end position="67"/>
    </location>
</feature>
<keyword evidence="7 8" id="KW-0472">Membrane</keyword>
<evidence type="ECO:0000256" key="5">
    <source>
        <dbReference type="ARBA" id="ARBA00022692"/>
    </source>
</evidence>
<dbReference type="InterPro" id="IPR009908">
    <property type="entry name" value="Methylamine_util_MauE"/>
</dbReference>
<evidence type="ECO:0000256" key="1">
    <source>
        <dbReference type="ARBA" id="ARBA00003475"/>
    </source>
</evidence>
<feature type="domain" description="Methylamine utilisation protein MauE" evidence="10">
    <location>
        <begin position="120"/>
        <end position="242"/>
    </location>
</feature>
<feature type="transmembrane region" description="Helical" evidence="8">
    <location>
        <begin position="92"/>
        <end position="110"/>
    </location>
</feature>
<evidence type="ECO:0000313" key="11">
    <source>
        <dbReference type="EMBL" id="MCV2885198.1"/>
    </source>
</evidence>
<evidence type="ECO:0000256" key="2">
    <source>
        <dbReference type="ARBA" id="ARBA00004141"/>
    </source>
</evidence>
<keyword evidence="5 8" id="KW-0812">Transmembrane</keyword>
<evidence type="ECO:0000313" key="12">
    <source>
        <dbReference type="Proteomes" id="UP001652504"/>
    </source>
</evidence>
<evidence type="ECO:0000256" key="4">
    <source>
        <dbReference type="ARBA" id="ARBA00019078"/>
    </source>
</evidence>
<evidence type="ECO:0000256" key="6">
    <source>
        <dbReference type="ARBA" id="ARBA00022989"/>
    </source>
</evidence>
<evidence type="ECO:0000256" key="8">
    <source>
        <dbReference type="SAM" id="Phobius"/>
    </source>
</evidence>
<reference evidence="11 12" key="1">
    <citation type="submission" date="2022-10" db="EMBL/GenBank/DDBJ databases">
        <title>Aestuariibacter sp. AA17 isolated from Montipora capitata coral fragment.</title>
        <authorList>
            <person name="Emsley S.A."/>
            <person name="Pfannmuller K.M."/>
            <person name="Loughran R.M."/>
            <person name="Shlafstein M."/>
            <person name="Papke E."/>
            <person name="Saw J.H."/>
            <person name="Ushijima B."/>
            <person name="Videau P."/>
        </authorList>
    </citation>
    <scope>NUCLEOTIDE SEQUENCE [LARGE SCALE GENOMIC DNA]</scope>
    <source>
        <strain evidence="11 12">AA17</strain>
    </source>
</reference>
<dbReference type="RefSeq" id="WP_263712487.1">
    <property type="nucleotide sequence ID" value="NZ_JAOWKX010000005.1"/>
</dbReference>
<evidence type="ECO:0000256" key="7">
    <source>
        <dbReference type="ARBA" id="ARBA00023136"/>
    </source>
</evidence>
<evidence type="ECO:0000259" key="9">
    <source>
        <dbReference type="Pfam" id="PF00462"/>
    </source>
</evidence>
<dbReference type="Pfam" id="PF00462">
    <property type="entry name" value="Glutaredoxin"/>
    <property type="match status" value="1"/>
</dbReference>
<keyword evidence="6 8" id="KW-1133">Transmembrane helix</keyword>
<dbReference type="Pfam" id="PF07291">
    <property type="entry name" value="MauE"/>
    <property type="match status" value="1"/>
</dbReference>
<sequence>MQQVAVLYRMVTDEHVCPFGIKSKHLLEEQGYDVEDHHLTNREETDRFKEKHDVKTTPQTFINDQRVGGYDELRQHFGKQTEQEKVSRYRPVLVVFAIAFLLSVGSQLAFMSGLSFEKTVFMFVGFTMTLLALQKLQDVVSFSNQFLGYDLLAQRYVPYAYVYPYAEAYTGIGMISGLPAWSVAPIGLFIGMIGAISVFKAVYVDKRELKCACVGGNSDVPLGFISLSENLFMVGAAVYMLWKWM</sequence>
<gene>
    <name evidence="11" type="ORF">OE749_10895</name>
</gene>
<dbReference type="InterPro" id="IPR036249">
    <property type="entry name" value="Thioredoxin-like_sf"/>
</dbReference>
<comment type="caution">
    <text evidence="11">The sequence shown here is derived from an EMBL/GenBank/DDBJ whole genome shotgun (WGS) entry which is preliminary data.</text>
</comment>
<protein>
    <recommendedName>
        <fullName evidence="4">Methylamine utilization protein MauE</fullName>
    </recommendedName>
</protein>
<feature type="transmembrane region" description="Helical" evidence="8">
    <location>
        <begin position="222"/>
        <end position="242"/>
    </location>
</feature>
<keyword evidence="12" id="KW-1185">Reference proteome</keyword>
<organism evidence="11 12">
    <name type="scientific">Fluctibacter corallii</name>
    <dbReference type="NCBI Taxonomy" id="2984329"/>
    <lineage>
        <taxon>Bacteria</taxon>
        <taxon>Pseudomonadati</taxon>
        <taxon>Pseudomonadota</taxon>
        <taxon>Gammaproteobacteria</taxon>
        <taxon>Alteromonadales</taxon>
        <taxon>Alteromonadaceae</taxon>
        <taxon>Fluctibacter</taxon>
    </lineage>
</organism>
<accession>A0ABT3A953</accession>
<comment type="pathway">
    <text evidence="3">One-carbon metabolism; methylamine degradation.</text>
</comment>
<dbReference type="Proteomes" id="UP001652504">
    <property type="component" value="Unassembled WGS sequence"/>
</dbReference>
<dbReference type="SUPFAM" id="SSF52833">
    <property type="entry name" value="Thioredoxin-like"/>
    <property type="match status" value="1"/>
</dbReference>
<dbReference type="Gene3D" id="3.40.30.10">
    <property type="entry name" value="Glutaredoxin"/>
    <property type="match status" value="1"/>
</dbReference>
<proteinExistence type="predicted"/>
<dbReference type="PROSITE" id="PS51354">
    <property type="entry name" value="GLUTAREDOXIN_2"/>
    <property type="match status" value="1"/>
</dbReference>
<evidence type="ECO:0000259" key="10">
    <source>
        <dbReference type="Pfam" id="PF07291"/>
    </source>
</evidence>
<feature type="transmembrane region" description="Helical" evidence="8">
    <location>
        <begin position="180"/>
        <end position="202"/>
    </location>
</feature>
<name>A0ABT3A953_9ALTE</name>
<evidence type="ECO:0000256" key="3">
    <source>
        <dbReference type="ARBA" id="ARBA00004856"/>
    </source>
</evidence>
<comment type="subcellular location">
    <subcellularLocation>
        <location evidence="2">Membrane</location>
        <topology evidence="2">Multi-pass membrane protein</topology>
    </subcellularLocation>
</comment>